<accession>A0A6J5LYN3</accession>
<protein>
    <submittedName>
        <fullName evidence="1">Uncharacterized protein</fullName>
    </submittedName>
</protein>
<evidence type="ECO:0000313" key="1">
    <source>
        <dbReference type="EMBL" id="CAB4138982.1"/>
    </source>
</evidence>
<organism evidence="1">
    <name type="scientific">uncultured Caudovirales phage</name>
    <dbReference type="NCBI Taxonomy" id="2100421"/>
    <lineage>
        <taxon>Viruses</taxon>
        <taxon>Duplodnaviria</taxon>
        <taxon>Heunggongvirae</taxon>
        <taxon>Uroviricota</taxon>
        <taxon>Caudoviricetes</taxon>
        <taxon>Peduoviridae</taxon>
        <taxon>Maltschvirus</taxon>
        <taxon>Maltschvirus maltsch</taxon>
    </lineage>
</organism>
<dbReference type="Gene3D" id="2.60.120.260">
    <property type="entry name" value="Galactose-binding domain-like"/>
    <property type="match status" value="1"/>
</dbReference>
<dbReference type="EMBL" id="LR796357">
    <property type="protein sequence ID" value="CAB4138982.1"/>
    <property type="molecule type" value="Genomic_DNA"/>
</dbReference>
<name>A0A6J5LYN3_9CAUD</name>
<reference evidence="1" key="1">
    <citation type="submission" date="2020-04" db="EMBL/GenBank/DDBJ databases">
        <authorList>
            <person name="Chiriac C."/>
            <person name="Salcher M."/>
            <person name="Ghai R."/>
            <person name="Kavagutti S V."/>
        </authorList>
    </citation>
    <scope>NUCLEOTIDE SEQUENCE</scope>
</reference>
<sequence length="975" mass="102511">MPLRQLVTIFSASGSPRFLPSGKILDAAWSLSARGGHESITLPLAARFDQLTHLLPGDQVNVYTQANPGDTAQLRCRAYITERGRSKGTADQSADSLTISCLGLWSRLKEWPCDRLYVYPEGQDASRALSDLVRDFLSPSWPNLAVELPALGVTLTALDATDRTVGQVFDEIVRMVGAGAAFGCDVEPVTGKDRLFFRPADTAVSLVQPVPSALVTSYEAQELTEGCATRVRILGGNPRYPNLVPNAGFEAATIASEGEAPGNWLGDPGFEARSGWTLGSGASYKAGGGSEGATLSGDDMLETDTSGEYFERSLTTDSRVVAGHIVTFGGHVRRESGPTASTGWIRLYWKDSGGAETLGYTEIAVSPSSVIWERYEASIPIPIGAVGWRFRGQQVSGSLLWDDMILSDVSLLRPVDWRQEINGTATLDTYVSRELPFEGGYALRCVASAADNDSNDATVWSSKFSVLSRQVLRMKVRLRRVGGGTSPKLRIRLAGKDGTGFPVASNQTIASGALTNAWSTHTWTIPFGTAYQSGAWAMELGINLRGSGTIEVDAIEVRDAASDTAEVYLAPGPYRAIITCEDAFDAGTDPDLHDAEDSAHLGGIFWATEQAESVTDYNAALAFARSYLRDRAVLLRRPPITRANLASPLRPGGLVRLVGAEGTRLASGDQPILRIRESWQSGVLQTSLEIGRERPTVESILADIQKTARRAGQLAGGAGASSYSGGGGGTQITQVGSSLSLPLSVVQGGTASTTAADARTALGITPANIGAAATSHTHTASNITDFAEAVDDRVGSLLVAGSNVTLTYNDAGNALTIASTGGGSSSYQMAITLLADTSTMAIVSMATGRSELAGQVHRRAWADLSDFNTCRISAVITSSTSVTGALLCEYSTDSGSTWNPLVTSDGASVSLASTGTLKSGWKSLASGAKADVMLRPLTRVDTSSSGSIVVGLIVIEFRTSASTSTTAEEAAAAPE</sequence>
<gene>
    <name evidence="1" type="ORF">UFOVP349_3</name>
</gene>
<proteinExistence type="predicted"/>